<evidence type="ECO:0000313" key="1">
    <source>
        <dbReference type="EMBL" id="RKT72882.1"/>
    </source>
</evidence>
<dbReference type="AlphaFoldDB" id="A0A495XFT5"/>
<dbReference type="Proteomes" id="UP000272729">
    <property type="component" value="Unassembled WGS sequence"/>
</dbReference>
<reference evidence="1 2" key="1">
    <citation type="submission" date="2018-10" db="EMBL/GenBank/DDBJ databases">
        <title>Sequencing the genomes of 1000 actinobacteria strains.</title>
        <authorList>
            <person name="Klenk H.-P."/>
        </authorList>
    </citation>
    <scope>NUCLEOTIDE SEQUENCE [LARGE SCALE GENOMIC DNA]</scope>
    <source>
        <strain evidence="1 2">DSM 43911</strain>
    </source>
</reference>
<name>A0A495XFT5_9PSEU</name>
<keyword evidence="2" id="KW-1185">Reference proteome</keyword>
<organism evidence="1 2">
    <name type="scientific">Saccharothrix variisporea</name>
    <dbReference type="NCBI Taxonomy" id="543527"/>
    <lineage>
        <taxon>Bacteria</taxon>
        <taxon>Bacillati</taxon>
        <taxon>Actinomycetota</taxon>
        <taxon>Actinomycetes</taxon>
        <taxon>Pseudonocardiales</taxon>
        <taxon>Pseudonocardiaceae</taxon>
        <taxon>Saccharothrix</taxon>
    </lineage>
</organism>
<sequence>MTYDFCRVSVKDLDVARTAEVLSGLGVVLEPQRSDRVRHGAFAGIPVEVRQNTDAQGPVADRWHEGQSIAQYQDPDDDFILWPVWVELGGDGDEDPGAMVELASAIMRAFWDRGHPAVAACDFEDELPWEGGIARLRQR</sequence>
<accession>A0A495XFT5</accession>
<gene>
    <name evidence="1" type="ORF">DFJ66_6206</name>
</gene>
<proteinExistence type="predicted"/>
<comment type="caution">
    <text evidence="1">The sequence shown here is derived from an EMBL/GenBank/DDBJ whole genome shotgun (WGS) entry which is preliminary data.</text>
</comment>
<dbReference type="RefSeq" id="WP_121226253.1">
    <property type="nucleotide sequence ID" value="NZ_JBIUBA010000024.1"/>
</dbReference>
<dbReference type="OrthoDB" id="470767at2"/>
<evidence type="ECO:0000313" key="2">
    <source>
        <dbReference type="Proteomes" id="UP000272729"/>
    </source>
</evidence>
<protein>
    <submittedName>
        <fullName evidence="1">Uncharacterized protein</fullName>
    </submittedName>
</protein>
<dbReference type="EMBL" id="RBXR01000001">
    <property type="protein sequence ID" value="RKT72882.1"/>
    <property type="molecule type" value="Genomic_DNA"/>
</dbReference>